<protein>
    <submittedName>
        <fullName evidence="1">Uncharacterized protein</fullName>
    </submittedName>
</protein>
<accession>A0A316WBF6</accession>
<keyword evidence="2" id="KW-1185">Reference proteome</keyword>
<feature type="non-terminal residue" evidence="1">
    <location>
        <position position="1"/>
    </location>
</feature>
<organism evidence="1 2">
    <name type="scientific">Chryseobacterium phosphatilyticum</name>
    <dbReference type="NCBI Taxonomy" id="475075"/>
    <lineage>
        <taxon>Bacteria</taxon>
        <taxon>Pseudomonadati</taxon>
        <taxon>Bacteroidota</taxon>
        <taxon>Flavobacteriia</taxon>
        <taxon>Flavobacteriales</taxon>
        <taxon>Weeksellaceae</taxon>
        <taxon>Chryseobacterium group</taxon>
        <taxon>Chryseobacterium</taxon>
    </lineage>
</organism>
<reference evidence="1 2" key="1">
    <citation type="submission" date="2018-04" db="EMBL/GenBank/DDBJ databases">
        <title>Draft Genome Sequence of Phosphate-Solubilizing Chryseobacterium sp. ISE14 that is a Biocontrol and Plant Growth-Promoting Rhizobacterium Isolated from Cucumber.</title>
        <authorList>
            <person name="Jeong J.-J."/>
            <person name="Sang M.K."/>
            <person name="Choi I.-G."/>
            <person name="Kim K.D."/>
        </authorList>
    </citation>
    <scope>NUCLEOTIDE SEQUENCE [LARGE SCALE GENOMIC DNA]</scope>
    <source>
        <strain evidence="1 2">ISE14</strain>
    </source>
</reference>
<sequence length="163" mass="15901">SSASLDAFVGVFGFDQQGIAVGASSSIYASYSAASNNRRRGYYADGSSQIFAKNLSAGGNYLDGVIGDNASNIVASSNSAAVGNGGFGVFSQNGSMVDFGTGIIKANISGGLRVQNGSTVQTTNAISSPAGVAPGSDGVVARNGGTAILDGADVDGSKTGISA</sequence>
<feature type="non-terminal residue" evidence="1">
    <location>
        <position position="163"/>
    </location>
</feature>
<dbReference type="AlphaFoldDB" id="A0A316WBF6"/>
<gene>
    <name evidence="1" type="ORF">C1631_023480</name>
</gene>
<dbReference type="EMBL" id="PPED02000069">
    <property type="protein sequence ID" value="PWN58309.1"/>
    <property type="molecule type" value="Genomic_DNA"/>
</dbReference>
<evidence type="ECO:0000313" key="2">
    <source>
        <dbReference type="Proteomes" id="UP000236594"/>
    </source>
</evidence>
<evidence type="ECO:0000313" key="1">
    <source>
        <dbReference type="EMBL" id="PWN58309.1"/>
    </source>
</evidence>
<comment type="caution">
    <text evidence="1">The sequence shown here is derived from an EMBL/GenBank/DDBJ whole genome shotgun (WGS) entry which is preliminary data.</text>
</comment>
<proteinExistence type="predicted"/>
<dbReference type="Proteomes" id="UP000236594">
    <property type="component" value="Unassembled WGS sequence"/>
</dbReference>
<name>A0A316WBF6_9FLAO</name>
<dbReference type="RefSeq" id="WP_228441513.1">
    <property type="nucleotide sequence ID" value="NZ_PPED02000069.1"/>
</dbReference>